<dbReference type="HOGENOM" id="CLU_1315402_0_0_1"/>
<dbReference type="Proteomes" id="UP000000560">
    <property type="component" value="Chromosome II"/>
</dbReference>
<dbReference type="Gene3D" id="2.160.20.10">
    <property type="entry name" value="Single-stranded right-handed beta-helix, Pectin lyase-like"/>
    <property type="match status" value="1"/>
</dbReference>
<evidence type="ECO:0000256" key="7">
    <source>
        <dbReference type="ARBA" id="ARBA00022801"/>
    </source>
</evidence>
<dbReference type="SUPFAM" id="SSF51126">
    <property type="entry name" value="Pectin lyase-like"/>
    <property type="match status" value="1"/>
</dbReference>
<keyword evidence="8" id="KW-0063">Aspartyl esterase</keyword>
<proteinExistence type="inferred from homology"/>
<reference evidence="12" key="2">
    <citation type="journal article" date="2009" name="Fungal Genet. Biol.">
        <title>The 2008 update of the Aspergillus nidulans genome annotation: a community effort.</title>
        <authorList>
            <person name="Wortman J.R."/>
            <person name="Gilsenan J.M."/>
            <person name="Joardar V."/>
            <person name="Deegan J."/>
            <person name="Clutterbuck J."/>
            <person name="Andersen M.R."/>
            <person name="Archer D."/>
            <person name="Bencina M."/>
            <person name="Braus G."/>
            <person name="Coutinho P."/>
            <person name="von Dohren H."/>
            <person name="Doonan J."/>
            <person name="Driessen A.J."/>
            <person name="Durek P."/>
            <person name="Espeso E."/>
            <person name="Fekete E."/>
            <person name="Flipphi M."/>
            <person name="Estrada C.G."/>
            <person name="Geysens S."/>
            <person name="Goldman G."/>
            <person name="de Groot P.W."/>
            <person name="Hansen K."/>
            <person name="Harris S.D."/>
            <person name="Heinekamp T."/>
            <person name="Helmstaedt K."/>
            <person name="Henrissat B."/>
            <person name="Hofmann G."/>
            <person name="Homan T."/>
            <person name="Horio T."/>
            <person name="Horiuchi H."/>
            <person name="James S."/>
            <person name="Jones M."/>
            <person name="Karaffa L."/>
            <person name="Karanyi Z."/>
            <person name="Kato M."/>
            <person name="Keller N."/>
            <person name="Kelly D.E."/>
            <person name="Kiel J.A."/>
            <person name="Kim J.M."/>
            <person name="van der Klei I.J."/>
            <person name="Klis F.M."/>
            <person name="Kovalchuk A."/>
            <person name="Krasevec N."/>
            <person name="Kubicek C.P."/>
            <person name="Liu B."/>
            <person name="Maccabe A."/>
            <person name="Meyer V."/>
            <person name="Mirabito P."/>
            <person name="Miskei M."/>
            <person name="Mos M."/>
            <person name="Mullins J."/>
            <person name="Nelson D.R."/>
            <person name="Nielsen J."/>
            <person name="Oakley B.R."/>
            <person name="Osmani S.A."/>
            <person name="Pakula T."/>
            <person name="Paszewski A."/>
            <person name="Paulsen I."/>
            <person name="Pilsyk S."/>
            <person name="Pocsi I."/>
            <person name="Punt P.J."/>
            <person name="Ram A.F."/>
            <person name="Ren Q."/>
            <person name="Robellet X."/>
            <person name="Robson G."/>
            <person name="Seiboth B."/>
            <person name="van Solingen P."/>
            <person name="Specht T."/>
            <person name="Sun J."/>
            <person name="Taheri-Talesh N."/>
            <person name="Takeshita N."/>
            <person name="Ussery D."/>
            <person name="vanKuyk P.A."/>
            <person name="Visser H."/>
            <person name="van de Vondervoort P.J."/>
            <person name="de Vries R.P."/>
            <person name="Walton J."/>
            <person name="Xiang X."/>
            <person name="Xiong Y."/>
            <person name="Zeng A.P."/>
            <person name="Brandt B.W."/>
            <person name="Cornell M.J."/>
            <person name="van den Hondel C.A."/>
            <person name="Visser J."/>
            <person name="Oliver S.G."/>
            <person name="Turner G."/>
        </authorList>
    </citation>
    <scope>GENOME REANNOTATION</scope>
    <source>
        <strain evidence="12">FGSC A4 / ATCC 38163 / CBS 112.46 / NRRL 194 / M139</strain>
    </source>
</reference>
<keyword evidence="5" id="KW-0964">Secreted</keyword>
<evidence type="ECO:0000256" key="2">
    <source>
        <dbReference type="ARBA" id="ARBA00005184"/>
    </source>
</evidence>
<dbReference type="InterPro" id="IPR012334">
    <property type="entry name" value="Pectin_lyas_fold"/>
</dbReference>
<dbReference type="PANTHER" id="PTHR31321:SF57">
    <property type="entry name" value="PECTINESTERASE 53-RELATED"/>
    <property type="match status" value="1"/>
</dbReference>
<dbReference type="OrthoDB" id="1546079at2759"/>
<dbReference type="PANTHER" id="PTHR31321">
    <property type="entry name" value="ACYL-COA THIOESTER HYDROLASE YBHC-RELATED"/>
    <property type="match status" value="1"/>
</dbReference>
<name>Q5AUR4_EMENI</name>
<dbReference type="GeneID" id="2869030"/>
<evidence type="ECO:0000256" key="5">
    <source>
        <dbReference type="ARBA" id="ARBA00022525"/>
    </source>
</evidence>
<evidence type="ECO:0000256" key="6">
    <source>
        <dbReference type="ARBA" id="ARBA00022729"/>
    </source>
</evidence>
<gene>
    <name evidence="11" type="ORF">ANIA_07966</name>
</gene>
<evidence type="ECO:0000256" key="9">
    <source>
        <dbReference type="ARBA" id="ARBA00042203"/>
    </source>
</evidence>
<evidence type="ECO:0000313" key="11">
    <source>
        <dbReference type="EMBL" id="CBF73612.1"/>
    </source>
</evidence>
<dbReference type="RefSeq" id="XP_681235.1">
    <property type="nucleotide sequence ID" value="XM_676143.1"/>
</dbReference>
<dbReference type="InterPro" id="IPR011050">
    <property type="entry name" value="Pectin_lyase_fold/virulence"/>
</dbReference>
<evidence type="ECO:0000256" key="8">
    <source>
        <dbReference type="ARBA" id="ARBA00023085"/>
    </source>
</evidence>
<sequence length="209" mass="23429">MQENLVLSAYKTNRGFYGRQFIGYQDTVLAETAGCVTASGRSSNNNPSWTNDTVPAADNYLVRPWESFARAVFQQVYLSKIITPAGWERWSTSSPNTDNATFAEYANYGPGPVLEEGPRASFSEQLDARMEIQSILGHNFQREWWVDTDNLEKSDLVSSCSVAGDEITATSNDSICDSINNIVSDGTNDIINVIPNINYDFHRKYQHLY</sequence>
<keyword evidence="7" id="KW-0378">Hydrolase</keyword>
<dbReference type="eggNOG" id="ENOG502QW1P">
    <property type="taxonomic scope" value="Eukaryota"/>
</dbReference>
<dbReference type="UniPathway" id="UPA00545">
    <property type="reaction ID" value="UER00823"/>
</dbReference>
<dbReference type="AlphaFoldDB" id="Q5AUR4"/>
<dbReference type="KEGG" id="ani:ANIA_07966"/>
<keyword evidence="12" id="KW-1185">Reference proteome</keyword>
<evidence type="ECO:0000313" key="12">
    <source>
        <dbReference type="Proteomes" id="UP000000560"/>
    </source>
</evidence>
<evidence type="ECO:0000256" key="3">
    <source>
        <dbReference type="ARBA" id="ARBA00008891"/>
    </source>
</evidence>
<dbReference type="InParanoid" id="Q5AUR4"/>
<organism evidence="11 12">
    <name type="scientific">Emericella nidulans (strain FGSC A4 / ATCC 38163 / CBS 112.46 / NRRL 194 / M139)</name>
    <name type="common">Aspergillus nidulans</name>
    <dbReference type="NCBI Taxonomy" id="227321"/>
    <lineage>
        <taxon>Eukaryota</taxon>
        <taxon>Fungi</taxon>
        <taxon>Dikarya</taxon>
        <taxon>Ascomycota</taxon>
        <taxon>Pezizomycotina</taxon>
        <taxon>Eurotiomycetes</taxon>
        <taxon>Eurotiomycetidae</taxon>
        <taxon>Eurotiales</taxon>
        <taxon>Aspergillaceae</taxon>
        <taxon>Aspergillus</taxon>
        <taxon>Aspergillus subgen. Nidulantes</taxon>
    </lineage>
</organism>
<dbReference type="InterPro" id="IPR000070">
    <property type="entry name" value="Pectinesterase_cat"/>
</dbReference>
<dbReference type="GO" id="GO:0042545">
    <property type="term" value="P:cell wall modification"/>
    <property type="evidence" value="ECO:0007669"/>
    <property type="project" value="InterPro"/>
</dbReference>
<dbReference type="GO" id="GO:0030599">
    <property type="term" value="F:pectinesterase activity"/>
    <property type="evidence" value="ECO:0007669"/>
    <property type="project" value="UniProtKB-EC"/>
</dbReference>
<comment type="subcellular location">
    <subcellularLocation>
        <location evidence="1">Secreted</location>
    </subcellularLocation>
</comment>
<evidence type="ECO:0000259" key="10">
    <source>
        <dbReference type="Pfam" id="PF01095"/>
    </source>
</evidence>
<dbReference type="GO" id="GO:0045490">
    <property type="term" value="P:pectin catabolic process"/>
    <property type="evidence" value="ECO:0007669"/>
    <property type="project" value="UniProtKB-UniPathway"/>
</dbReference>
<reference evidence="12" key="1">
    <citation type="journal article" date="2005" name="Nature">
        <title>Sequencing of Aspergillus nidulans and comparative analysis with A. fumigatus and A. oryzae.</title>
        <authorList>
            <person name="Galagan J.E."/>
            <person name="Calvo S.E."/>
            <person name="Cuomo C."/>
            <person name="Ma L.J."/>
            <person name="Wortman J.R."/>
            <person name="Batzoglou S."/>
            <person name="Lee S.I."/>
            <person name="Basturkmen M."/>
            <person name="Spevak C.C."/>
            <person name="Clutterbuck J."/>
            <person name="Kapitonov V."/>
            <person name="Jurka J."/>
            <person name="Scazzocchio C."/>
            <person name="Farman M."/>
            <person name="Butler J."/>
            <person name="Purcell S."/>
            <person name="Harris S."/>
            <person name="Braus G.H."/>
            <person name="Draht O."/>
            <person name="Busch S."/>
            <person name="D'Enfert C."/>
            <person name="Bouchier C."/>
            <person name="Goldman G.H."/>
            <person name="Bell-Pedersen D."/>
            <person name="Griffiths-Jones S."/>
            <person name="Doonan J.H."/>
            <person name="Yu J."/>
            <person name="Vienken K."/>
            <person name="Pain A."/>
            <person name="Freitag M."/>
            <person name="Selker E.U."/>
            <person name="Archer D.B."/>
            <person name="Penalva M.A."/>
            <person name="Oakley B.R."/>
            <person name="Momany M."/>
            <person name="Tanaka T."/>
            <person name="Kumagai T."/>
            <person name="Asai K."/>
            <person name="Machida M."/>
            <person name="Nierman W.C."/>
            <person name="Denning D.W."/>
            <person name="Caddick M."/>
            <person name="Hynes M."/>
            <person name="Paoletti M."/>
            <person name="Fischer R."/>
            <person name="Miller B."/>
            <person name="Dyer P."/>
            <person name="Sachs M.S."/>
            <person name="Osmani S.A."/>
            <person name="Birren B.W."/>
        </authorList>
    </citation>
    <scope>NUCLEOTIDE SEQUENCE [LARGE SCALE GENOMIC DNA]</scope>
    <source>
        <strain evidence="12">FGSC A4 / ATCC 38163 / CBS 112.46 / NRRL 194 / M139</strain>
    </source>
</reference>
<dbReference type="STRING" id="227321.Q5AUR4"/>
<comment type="pathway">
    <text evidence="2">Glycan metabolism; pectin degradation; 2-dehydro-3-deoxy-D-gluconate from pectin: step 1/5.</text>
</comment>
<accession>Q5AUR4</accession>
<dbReference type="GO" id="GO:0005576">
    <property type="term" value="C:extracellular region"/>
    <property type="evidence" value="ECO:0007669"/>
    <property type="project" value="UniProtKB-SubCell"/>
</dbReference>
<keyword evidence="6" id="KW-0732">Signal</keyword>
<feature type="domain" description="Pectinesterase catalytic" evidence="10">
    <location>
        <begin position="56"/>
        <end position="113"/>
    </location>
</feature>
<dbReference type="OMA" id="SAYLNEW"/>
<dbReference type="Pfam" id="PF01095">
    <property type="entry name" value="Pectinesterase"/>
    <property type="match status" value="1"/>
</dbReference>
<dbReference type="EMBL" id="BN001302">
    <property type="protein sequence ID" value="CBF73612.1"/>
    <property type="molecule type" value="Genomic_DNA"/>
</dbReference>
<dbReference type="EC" id="3.1.1.11" evidence="4"/>
<evidence type="ECO:0000256" key="4">
    <source>
        <dbReference type="ARBA" id="ARBA00013229"/>
    </source>
</evidence>
<comment type="similarity">
    <text evidence="3">Belongs to the pectinesterase family.</text>
</comment>
<evidence type="ECO:0000256" key="1">
    <source>
        <dbReference type="ARBA" id="ARBA00004613"/>
    </source>
</evidence>
<accession>C8V5E3</accession>
<protein>
    <recommendedName>
        <fullName evidence="4">pectinesterase</fullName>
        <ecNumber evidence="4">3.1.1.11</ecNumber>
    </recommendedName>
    <alternativeName>
        <fullName evidence="9">Pectin methylesterase A</fullName>
    </alternativeName>
</protein>